<keyword evidence="4" id="KW-1185">Reference proteome</keyword>
<feature type="region of interest" description="Disordered" evidence="1">
    <location>
        <begin position="1"/>
        <end position="20"/>
    </location>
</feature>
<feature type="domain" description="GP-PDE" evidence="2">
    <location>
        <begin position="24"/>
        <end position="266"/>
    </location>
</feature>
<organism evidence="3 4">
    <name type="scientific">Fodinibius roseus</name>
    <dbReference type="NCBI Taxonomy" id="1194090"/>
    <lineage>
        <taxon>Bacteria</taxon>
        <taxon>Pseudomonadati</taxon>
        <taxon>Balneolota</taxon>
        <taxon>Balneolia</taxon>
        <taxon>Balneolales</taxon>
        <taxon>Balneolaceae</taxon>
        <taxon>Fodinibius</taxon>
    </lineage>
</organism>
<evidence type="ECO:0000259" key="2">
    <source>
        <dbReference type="PROSITE" id="PS51704"/>
    </source>
</evidence>
<dbReference type="InterPro" id="IPR030395">
    <property type="entry name" value="GP_PDE_dom"/>
</dbReference>
<sequence length="270" mass="29716">MGLLVMQGCSGGQSDDRDSTGHQVEIIAHRGDSHAAPENTMASVASAWKKEADAVEVDVFLSADKRVMAIHDKTTERTGDKALPVRETGSEKLRTVDVGSFKGEEFAGEEIPFLEDIIASVPDHKRLFIEVKDSERAIPPVRELIQQSGKQDQMVIISFSLEVVKASKQQMPEVPAYWLRSAPRDQDTGEYQSIDTALLEQVKEHDLDGLDVHYRGVTPELVEASHKAGLKLFVWTVNESDDISALAEQGVDGITTDRITRAQNALGRQP</sequence>
<dbReference type="GO" id="GO:0006629">
    <property type="term" value="P:lipid metabolic process"/>
    <property type="evidence" value="ECO:0007669"/>
    <property type="project" value="InterPro"/>
</dbReference>
<proteinExistence type="predicted"/>
<dbReference type="PANTHER" id="PTHR46211">
    <property type="entry name" value="GLYCEROPHOSPHORYL DIESTER PHOSPHODIESTERASE"/>
    <property type="match status" value="1"/>
</dbReference>
<dbReference type="Proteomes" id="UP000184041">
    <property type="component" value="Unassembled WGS sequence"/>
</dbReference>
<dbReference type="SUPFAM" id="SSF51695">
    <property type="entry name" value="PLC-like phosphodiesterases"/>
    <property type="match status" value="1"/>
</dbReference>
<gene>
    <name evidence="3" type="ORF">SAMN05443144_12215</name>
</gene>
<evidence type="ECO:0000256" key="1">
    <source>
        <dbReference type="SAM" id="MobiDB-lite"/>
    </source>
</evidence>
<evidence type="ECO:0000313" key="3">
    <source>
        <dbReference type="EMBL" id="SHG22986.1"/>
    </source>
</evidence>
<dbReference type="EMBL" id="FQUS01000022">
    <property type="protein sequence ID" value="SHG22986.1"/>
    <property type="molecule type" value="Genomic_DNA"/>
</dbReference>
<accession>A0A1M5I3X0</accession>
<reference evidence="3 4" key="1">
    <citation type="submission" date="2016-11" db="EMBL/GenBank/DDBJ databases">
        <authorList>
            <person name="Jaros S."/>
            <person name="Januszkiewicz K."/>
            <person name="Wedrychowicz H."/>
        </authorList>
    </citation>
    <scope>NUCLEOTIDE SEQUENCE [LARGE SCALE GENOMIC DNA]</scope>
    <source>
        <strain evidence="3 4">DSM 21986</strain>
    </source>
</reference>
<dbReference type="GO" id="GO:0008081">
    <property type="term" value="F:phosphoric diester hydrolase activity"/>
    <property type="evidence" value="ECO:0007669"/>
    <property type="project" value="InterPro"/>
</dbReference>
<dbReference type="Gene3D" id="3.20.20.190">
    <property type="entry name" value="Phosphatidylinositol (PI) phosphodiesterase"/>
    <property type="match status" value="1"/>
</dbReference>
<dbReference type="STRING" id="1194090.SAMN05443144_12215"/>
<dbReference type="AlphaFoldDB" id="A0A1M5I3X0"/>
<dbReference type="PROSITE" id="PS51704">
    <property type="entry name" value="GP_PDE"/>
    <property type="match status" value="1"/>
</dbReference>
<name>A0A1M5I3X0_9BACT</name>
<evidence type="ECO:0000313" key="4">
    <source>
        <dbReference type="Proteomes" id="UP000184041"/>
    </source>
</evidence>
<dbReference type="PANTHER" id="PTHR46211:SF1">
    <property type="entry name" value="GLYCEROPHOSPHODIESTER PHOSPHODIESTERASE, CYTOPLASMIC"/>
    <property type="match status" value="1"/>
</dbReference>
<dbReference type="InterPro" id="IPR017946">
    <property type="entry name" value="PLC-like_Pdiesterase_TIM-brl"/>
</dbReference>
<dbReference type="Pfam" id="PF03009">
    <property type="entry name" value="GDPD"/>
    <property type="match status" value="1"/>
</dbReference>
<protein>
    <submittedName>
        <fullName evidence="3">Glycerophosphoryl diester phosphodiesterase</fullName>
    </submittedName>
</protein>